<keyword evidence="4" id="KW-0418">Kinase</keyword>
<dbReference type="AlphaFoldDB" id="A0A4Q0ZH22"/>
<feature type="transmembrane region" description="Helical" evidence="2">
    <location>
        <begin position="280"/>
        <end position="299"/>
    </location>
</feature>
<keyword evidence="2" id="KW-0472">Membrane</keyword>
<keyword evidence="2" id="KW-1133">Transmembrane helix</keyword>
<dbReference type="Proteomes" id="UP000290870">
    <property type="component" value="Unassembled WGS sequence"/>
</dbReference>
<evidence type="ECO:0000313" key="4">
    <source>
        <dbReference type="EMBL" id="RXJ85843.1"/>
    </source>
</evidence>
<reference evidence="4 5" key="1">
    <citation type="submission" date="2017-10" db="EMBL/GenBank/DDBJ databases">
        <title>Genomics of the genus Arcobacter.</title>
        <authorList>
            <person name="Perez-Cataluna A."/>
            <person name="Figueras M.J."/>
        </authorList>
    </citation>
    <scope>NUCLEOTIDE SEQUENCE [LARGE SCALE GENOMIC DNA]</scope>
    <source>
        <strain evidence="4 5">F26</strain>
    </source>
</reference>
<organism evidence="4 5">
    <name type="scientific">Arcobacter cloacae</name>
    <dbReference type="NCBI Taxonomy" id="1054034"/>
    <lineage>
        <taxon>Bacteria</taxon>
        <taxon>Pseudomonadati</taxon>
        <taxon>Campylobacterota</taxon>
        <taxon>Epsilonproteobacteria</taxon>
        <taxon>Campylobacterales</taxon>
        <taxon>Arcobacteraceae</taxon>
        <taxon>Arcobacter</taxon>
    </lineage>
</organism>
<dbReference type="PROSITE" id="PS50112">
    <property type="entry name" value="PAS"/>
    <property type="match status" value="1"/>
</dbReference>
<dbReference type="EMBL" id="PDJZ01000001">
    <property type="protein sequence ID" value="RXJ85843.1"/>
    <property type="molecule type" value="Genomic_DNA"/>
</dbReference>
<proteinExistence type="predicted"/>
<dbReference type="Pfam" id="PF13426">
    <property type="entry name" value="PAS_9"/>
    <property type="match status" value="1"/>
</dbReference>
<sequence length="679" mass="81022">MVQKSLNIRYFIYFVISLSFIVIFLNFLKQREFKYSLLDYEQKVQKEYLKTFEYYENISELIYFNEFIKNQNLINILKELENKDKESITKELLANFEDSFTFYKTLELEETTIYSFKNQLVLSTNEKVKDNFISKIVDKVITFKKDMIEYEIDKDKIYLIFSKPIFDEKLNFLAVINLKFNFNSLINHLEKNSDFRFKKIVSNDFVLDESFFLNMTFQDRSKLVVDLNRQVDVSLILKEKLVKFPLIFKTLFYSDFYKNSIYLISYDLSDDNQIKKIDEFFDYLMLFLIFVLIVVYFLLYKINNFKMQKEFLTKEYEELFEQIDNYILKVETDLEGNITFVTKNFCKISGYTKEELIGKNINILKHPDVSDKFFEKLWSDLQVNNIWEGEIKNQDKYGNSYWVKAIVFPKYNINKQIIGYNSIRINITDTKQLEKINRLLKEDLSNKLNEIKVKDKTLVDSTKVHLMSKILDSLSHQWKIPISKISFELQKLHKLNQLEIENNIDLELKNLSNMLNEIKYLFSTRNSEKTNLLSVVSESIFCLKEELDKSGIKVKFDIKPEIYTTIPFNEIKNIILNILKNCLEQTNINKSENVLIYIMAIDEKIDGNSDVVIKIEDNIKGENKRDFINEILNATDDKYFDTYLYLSKLFIEKNGGLFWCDNTIYNTSYYIKLNKQGLK</sequence>
<keyword evidence="2" id="KW-0812">Transmembrane</keyword>
<evidence type="ECO:0000256" key="1">
    <source>
        <dbReference type="SAM" id="Coils"/>
    </source>
</evidence>
<feature type="domain" description="PAS" evidence="3">
    <location>
        <begin position="312"/>
        <end position="384"/>
    </location>
</feature>
<accession>A0A4Q0ZH22</accession>
<dbReference type="InterPro" id="IPR036890">
    <property type="entry name" value="HATPase_C_sf"/>
</dbReference>
<evidence type="ECO:0000256" key="2">
    <source>
        <dbReference type="SAM" id="Phobius"/>
    </source>
</evidence>
<feature type="transmembrane region" description="Helical" evidence="2">
    <location>
        <begin position="6"/>
        <end position="28"/>
    </location>
</feature>
<dbReference type="InterPro" id="IPR000014">
    <property type="entry name" value="PAS"/>
</dbReference>
<name>A0A4Q0ZH22_9BACT</name>
<dbReference type="SMART" id="SM00091">
    <property type="entry name" value="PAS"/>
    <property type="match status" value="1"/>
</dbReference>
<gene>
    <name evidence="4" type="ORF">CRU90_00865</name>
</gene>
<dbReference type="CDD" id="cd00130">
    <property type="entry name" value="PAS"/>
    <property type="match status" value="1"/>
</dbReference>
<dbReference type="GO" id="GO:0016301">
    <property type="term" value="F:kinase activity"/>
    <property type="evidence" value="ECO:0007669"/>
    <property type="project" value="UniProtKB-KW"/>
</dbReference>
<dbReference type="NCBIfam" id="TIGR00229">
    <property type="entry name" value="sensory_box"/>
    <property type="match status" value="1"/>
</dbReference>
<dbReference type="OrthoDB" id="5347525at2"/>
<dbReference type="InterPro" id="IPR035965">
    <property type="entry name" value="PAS-like_dom_sf"/>
</dbReference>
<evidence type="ECO:0000259" key="3">
    <source>
        <dbReference type="PROSITE" id="PS50112"/>
    </source>
</evidence>
<evidence type="ECO:0000313" key="5">
    <source>
        <dbReference type="Proteomes" id="UP000290870"/>
    </source>
</evidence>
<comment type="caution">
    <text evidence="4">The sequence shown here is derived from an EMBL/GenBank/DDBJ whole genome shotgun (WGS) entry which is preliminary data.</text>
</comment>
<dbReference type="Gene3D" id="3.30.565.10">
    <property type="entry name" value="Histidine kinase-like ATPase, C-terminal domain"/>
    <property type="match status" value="1"/>
</dbReference>
<dbReference type="Gene3D" id="3.30.450.20">
    <property type="entry name" value="PAS domain"/>
    <property type="match status" value="1"/>
</dbReference>
<dbReference type="SUPFAM" id="SSF55785">
    <property type="entry name" value="PYP-like sensor domain (PAS domain)"/>
    <property type="match status" value="1"/>
</dbReference>
<keyword evidence="4" id="KW-0808">Transferase</keyword>
<protein>
    <submittedName>
        <fullName evidence="4">Histidine kinase</fullName>
    </submittedName>
</protein>
<dbReference type="SUPFAM" id="SSF55874">
    <property type="entry name" value="ATPase domain of HSP90 chaperone/DNA topoisomerase II/histidine kinase"/>
    <property type="match status" value="1"/>
</dbReference>
<feature type="coiled-coil region" evidence="1">
    <location>
        <begin position="302"/>
        <end position="329"/>
    </location>
</feature>
<dbReference type="RefSeq" id="WP_128985375.1">
    <property type="nucleotide sequence ID" value="NZ_PDJZ01000001.1"/>
</dbReference>
<keyword evidence="1" id="KW-0175">Coiled coil</keyword>